<dbReference type="Proteomes" id="UP001162891">
    <property type="component" value="Chromosome"/>
</dbReference>
<keyword evidence="3" id="KW-1185">Reference proteome</keyword>
<dbReference type="RefSeq" id="WP_248354432.1">
    <property type="nucleotide sequence ID" value="NZ_AP025591.1"/>
</dbReference>
<feature type="region of interest" description="Disordered" evidence="1">
    <location>
        <begin position="188"/>
        <end position="210"/>
    </location>
</feature>
<evidence type="ECO:0000256" key="1">
    <source>
        <dbReference type="SAM" id="MobiDB-lite"/>
    </source>
</evidence>
<name>A0ABN6MX23_9BACT</name>
<feature type="compositionally biased region" description="Low complexity" evidence="1">
    <location>
        <begin position="188"/>
        <end position="203"/>
    </location>
</feature>
<gene>
    <name evidence="2" type="ORF">AMOR_45180</name>
</gene>
<protein>
    <submittedName>
        <fullName evidence="2">Uncharacterized protein</fullName>
    </submittedName>
</protein>
<dbReference type="InterPro" id="IPR038765">
    <property type="entry name" value="Papain-like_cys_pep_sf"/>
</dbReference>
<organism evidence="2 3">
    <name type="scientific">Anaeromyxobacter oryzae</name>
    <dbReference type="NCBI Taxonomy" id="2918170"/>
    <lineage>
        <taxon>Bacteria</taxon>
        <taxon>Pseudomonadati</taxon>
        <taxon>Myxococcota</taxon>
        <taxon>Myxococcia</taxon>
        <taxon>Myxococcales</taxon>
        <taxon>Cystobacterineae</taxon>
        <taxon>Anaeromyxobacteraceae</taxon>
        <taxon>Anaeromyxobacter</taxon>
    </lineage>
</organism>
<proteinExistence type="predicted"/>
<dbReference type="Gene3D" id="3.90.1720.10">
    <property type="entry name" value="endopeptidase domain like (from Nostoc punctiforme)"/>
    <property type="match status" value="1"/>
</dbReference>
<accession>A0ABN6MX23</accession>
<dbReference type="EMBL" id="AP025591">
    <property type="protein sequence ID" value="BDG05522.1"/>
    <property type="molecule type" value="Genomic_DNA"/>
</dbReference>
<reference evidence="3" key="1">
    <citation type="journal article" date="2022" name="Int. J. Syst. Evol. Microbiol.">
        <title>Anaeromyxobacter oryzae sp. nov., Anaeromyxobacter diazotrophicus sp. nov. and Anaeromyxobacter paludicola sp. nov., isolated from paddy soils.</title>
        <authorList>
            <person name="Itoh H."/>
            <person name="Xu Z."/>
            <person name="Mise K."/>
            <person name="Masuda Y."/>
            <person name="Ushijima N."/>
            <person name="Hayakawa C."/>
            <person name="Shiratori Y."/>
            <person name="Senoo K."/>
        </authorList>
    </citation>
    <scope>NUCLEOTIDE SEQUENCE [LARGE SCALE GENOMIC DNA]</scope>
    <source>
        <strain evidence="3">Red232</strain>
    </source>
</reference>
<sequence length="210" mass="23395">MVYVGFSTPRRWNPLSALIRAMTHSRTSHAWLLVEDPVFQLRLVLEAHTTGFRLVSLTRFVKDNKVVALVTPDPSHPLDEGLPAAGEWLGAKFDVLGLFGIFLTLLARWFRQRPWRNPFPTPSALFCSEAVVRVLKEAHYPGSAALGDETTTPAGLLEWLRASGSCVLERDDLQLWRSMKPHRRVMRPLAEGAPPAEPGAASPERPRSVA</sequence>
<evidence type="ECO:0000313" key="2">
    <source>
        <dbReference type="EMBL" id="BDG05522.1"/>
    </source>
</evidence>
<evidence type="ECO:0000313" key="3">
    <source>
        <dbReference type="Proteomes" id="UP001162891"/>
    </source>
</evidence>
<dbReference type="SUPFAM" id="SSF54001">
    <property type="entry name" value="Cysteine proteinases"/>
    <property type="match status" value="1"/>
</dbReference>